<dbReference type="EMBL" id="FTOV01000011">
    <property type="protein sequence ID" value="SIT21194.1"/>
    <property type="molecule type" value="Genomic_DNA"/>
</dbReference>
<organism evidence="1 2">
    <name type="scientific">Chryseobacterium gambrini</name>
    <dbReference type="NCBI Taxonomy" id="373672"/>
    <lineage>
        <taxon>Bacteria</taxon>
        <taxon>Pseudomonadati</taxon>
        <taxon>Bacteroidota</taxon>
        <taxon>Flavobacteriia</taxon>
        <taxon>Flavobacteriales</taxon>
        <taxon>Weeksellaceae</taxon>
        <taxon>Chryseobacterium group</taxon>
        <taxon>Chryseobacterium</taxon>
    </lineage>
</organism>
<evidence type="ECO:0000313" key="2">
    <source>
        <dbReference type="Proteomes" id="UP000185781"/>
    </source>
</evidence>
<protein>
    <submittedName>
        <fullName evidence="1">Uncharacterized protein</fullName>
    </submittedName>
</protein>
<gene>
    <name evidence="1" type="ORF">SAMN05421785_1118</name>
</gene>
<accession>A0A1N7QEF9</accession>
<dbReference type="AlphaFoldDB" id="A0A1N7QEF9"/>
<name>A0A1N7QEF9_9FLAO</name>
<sequence>MLKASLGLYLIDFSFVEMTELFMKAPADFKDLADDSVKTIKCLYKHFLLIRFKTAI</sequence>
<evidence type="ECO:0000313" key="1">
    <source>
        <dbReference type="EMBL" id="SIT21194.1"/>
    </source>
</evidence>
<dbReference type="Proteomes" id="UP000185781">
    <property type="component" value="Unassembled WGS sequence"/>
</dbReference>
<reference evidence="1 2" key="1">
    <citation type="submission" date="2017-01" db="EMBL/GenBank/DDBJ databases">
        <authorList>
            <person name="Mah S.A."/>
            <person name="Swanson W.J."/>
            <person name="Moy G.W."/>
            <person name="Vacquier V.D."/>
        </authorList>
    </citation>
    <scope>NUCLEOTIDE SEQUENCE [LARGE SCALE GENOMIC DNA]</scope>
    <source>
        <strain evidence="1 2">DSM 18014</strain>
    </source>
</reference>
<proteinExistence type="predicted"/>